<keyword evidence="2" id="KW-0342">GTP-binding</keyword>
<name>A0ABR4QTR2_9CEST</name>
<dbReference type="SMART" id="SM00175">
    <property type="entry name" value="RAB"/>
    <property type="match status" value="1"/>
</dbReference>
<dbReference type="SMART" id="SM00173">
    <property type="entry name" value="RAS"/>
    <property type="match status" value="1"/>
</dbReference>
<dbReference type="EMBL" id="JAKROA010000001">
    <property type="protein sequence ID" value="KAL5113106.1"/>
    <property type="molecule type" value="Genomic_DNA"/>
</dbReference>
<keyword evidence="1" id="KW-0547">Nucleotide-binding</keyword>
<protein>
    <submittedName>
        <fullName evidence="3">Uncharacterized protein</fullName>
    </submittedName>
</protein>
<comment type="caution">
    <text evidence="3">The sequence shown here is derived from an EMBL/GenBank/DDBJ whole genome shotgun (WGS) entry which is preliminary data.</text>
</comment>
<dbReference type="CDD" id="cd00157">
    <property type="entry name" value="Rho"/>
    <property type="match status" value="1"/>
</dbReference>
<dbReference type="PANTHER" id="PTHR24072">
    <property type="entry name" value="RHO FAMILY GTPASE"/>
    <property type="match status" value="1"/>
</dbReference>
<accession>A0ABR4QTR2</accession>
<proteinExistence type="predicted"/>
<dbReference type="PROSITE" id="PS51421">
    <property type="entry name" value="RAS"/>
    <property type="match status" value="1"/>
</dbReference>
<evidence type="ECO:0000256" key="2">
    <source>
        <dbReference type="ARBA" id="ARBA00023134"/>
    </source>
</evidence>
<evidence type="ECO:0000313" key="3">
    <source>
        <dbReference type="EMBL" id="KAL5113106.1"/>
    </source>
</evidence>
<gene>
    <name evidence="3" type="ORF">TcWFU_010395</name>
</gene>
<dbReference type="PRINTS" id="PR00449">
    <property type="entry name" value="RASTRNSFRMNG"/>
</dbReference>
<dbReference type="PROSITE" id="PS51420">
    <property type="entry name" value="RHO"/>
    <property type="match status" value="1"/>
</dbReference>
<dbReference type="InterPro" id="IPR005225">
    <property type="entry name" value="Small_GTP-bd"/>
</dbReference>
<evidence type="ECO:0000256" key="1">
    <source>
        <dbReference type="ARBA" id="ARBA00022741"/>
    </source>
</evidence>
<dbReference type="PROSITE" id="PS51419">
    <property type="entry name" value="RAB"/>
    <property type="match status" value="1"/>
</dbReference>
<organism evidence="3 4">
    <name type="scientific">Taenia crassiceps</name>
    <dbReference type="NCBI Taxonomy" id="6207"/>
    <lineage>
        <taxon>Eukaryota</taxon>
        <taxon>Metazoa</taxon>
        <taxon>Spiralia</taxon>
        <taxon>Lophotrochozoa</taxon>
        <taxon>Platyhelminthes</taxon>
        <taxon>Cestoda</taxon>
        <taxon>Eucestoda</taxon>
        <taxon>Cyclophyllidea</taxon>
        <taxon>Taeniidae</taxon>
        <taxon>Taenia</taxon>
    </lineage>
</organism>
<dbReference type="Proteomes" id="UP001651158">
    <property type="component" value="Unassembled WGS sequence"/>
</dbReference>
<dbReference type="InterPro" id="IPR027417">
    <property type="entry name" value="P-loop_NTPase"/>
</dbReference>
<dbReference type="InterPro" id="IPR003578">
    <property type="entry name" value="Small_GTPase_Rho"/>
</dbReference>
<dbReference type="SMART" id="SM00176">
    <property type="entry name" value="RAN"/>
    <property type="match status" value="1"/>
</dbReference>
<dbReference type="Gene3D" id="3.40.50.300">
    <property type="entry name" value="P-loop containing nucleotide triphosphate hydrolases"/>
    <property type="match status" value="1"/>
</dbReference>
<dbReference type="NCBIfam" id="TIGR00231">
    <property type="entry name" value="small_GTP"/>
    <property type="match status" value="1"/>
</dbReference>
<dbReference type="SMART" id="SM00174">
    <property type="entry name" value="RHO"/>
    <property type="match status" value="1"/>
</dbReference>
<dbReference type="Pfam" id="PF00071">
    <property type="entry name" value="Ras"/>
    <property type="match status" value="1"/>
</dbReference>
<keyword evidence="4" id="KW-1185">Reference proteome</keyword>
<dbReference type="SUPFAM" id="SSF52540">
    <property type="entry name" value="P-loop containing nucleoside triphosphate hydrolases"/>
    <property type="match status" value="1"/>
</dbReference>
<evidence type="ECO:0000313" key="4">
    <source>
        <dbReference type="Proteomes" id="UP001651158"/>
    </source>
</evidence>
<sequence length="204" mass="22086">MPPPTIKCVLVGDGAVGKTCLLIKKKTGNFPQSYIPTTTYQLTLLDTAGQEDYVVLRRKIYPDTSVFMLCFSVGLRSSFQNVVDKWAKDIEYVCPKTPILLVGCKVDVRSTAGVNAIQYFEGKKLAKEIGAVQYMECSALTYDGVDDVFNEAVLIGAGLERALGGVRAPIALMAGVPEVQGGVKRATMGLLDGWYICALSYDVV</sequence>
<reference evidence="3 4" key="1">
    <citation type="journal article" date="2022" name="Front. Cell. Infect. Microbiol.">
        <title>The Genomes of Two Strains of Taenia crassiceps the Animal Model for the Study of Human Cysticercosis.</title>
        <authorList>
            <person name="Bobes R.J."/>
            <person name="Estrada K."/>
            <person name="Rios-Valencia D.G."/>
            <person name="Calderon-Gallegos A."/>
            <person name="de la Torre P."/>
            <person name="Carrero J.C."/>
            <person name="Sanchez-Flores A."/>
            <person name="Laclette J.P."/>
        </authorList>
    </citation>
    <scope>NUCLEOTIDE SEQUENCE [LARGE SCALE GENOMIC DNA]</scope>
    <source>
        <strain evidence="3">WFUcys</strain>
    </source>
</reference>
<dbReference type="InterPro" id="IPR001806">
    <property type="entry name" value="Small_GTPase"/>
</dbReference>